<dbReference type="InterPro" id="IPR036388">
    <property type="entry name" value="WH-like_DNA-bd_sf"/>
</dbReference>
<keyword evidence="3" id="KW-0949">S-adenosyl-L-methionine</keyword>
<evidence type="ECO:0000259" key="4">
    <source>
        <dbReference type="Pfam" id="PF00891"/>
    </source>
</evidence>
<dbReference type="InterPro" id="IPR036390">
    <property type="entry name" value="WH_DNA-bd_sf"/>
</dbReference>
<reference evidence="5 6" key="1">
    <citation type="submission" date="2023-01" db="EMBL/GenBank/DDBJ databases">
        <title>Analysis of 21 Apiospora genomes using comparative genomics revels a genus with tremendous synthesis potential of carbohydrate active enzymes and secondary metabolites.</title>
        <authorList>
            <person name="Sorensen T."/>
        </authorList>
    </citation>
    <scope>NUCLEOTIDE SEQUENCE [LARGE SCALE GENOMIC DNA]</scope>
    <source>
        <strain evidence="5 6">CBS 20057</strain>
    </source>
</reference>
<keyword evidence="2" id="KW-0808">Transferase</keyword>
<accession>A0ABR1RZV4</accession>
<protein>
    <recommendedName>
        <fullName evidence="4">O-methyltransferase C-terminal domain-containing protein</fullName>
    </recommendedName>
</protein>
<comment type="caution">
    <text evidence="5">The sequence shown here is derived from an EMBL/GenBank/DDBJ whole genome shotgun (WGS) entry which is preliminary data.</text>
</comment>
<evidence type="ECO:0000256" key="3">
    <source>
        <dbReference type="ARBA" id="ARBA00022691"/>
    </source>
</evidence>
<keyword evidence="1" id="KW-0489">Methyltransferase</keyword>
<evidence type="ECO:0000313" key="5">
    <source>
        <dbReference type="EMBL" id="KAK8023459.1"/>
    </source>
</evidence>
<dbReference type="SUPFAM" id="SSF46785">
    <property type="entry name" value="Winged helix' DNA-binding domain"/>
    <property type="match status" value="1"/>
</dbReference>
<dbReference type="PANTHER" id="PTHR43712">
    <property type="entry name" value="PUTATIVE (AFU_ORTHOLOGUE AFUA_4G14580)-RELATED"/>
    <property type="match status" value="1"/>
</dbReference>
<gene>
    <name evidence="5" type="ORF">PG991_006698</name>
</gene>
<dbReference type="Gene3D" id="3.40.50.150">
    <property type="entry name" value="Vaccinia Virus protein VP39"/>
    <property type="match status" value="1"/>
</dbReference>
<dbReference type="InterPro" id="IPR029063">
    <property type="entry name" value="SAM-dependent_MTases_sf"/>
</dbReference>
<name>A0ABR1RZV4_9PEZI</name>
<dbReference type="InterPro" id="IPR016461">
    <property type="entry name" value="COMT-like"/>
</dbReference>
<proteinExistence type="predicted"/>
<organism evidence="5 6">
    <name type="scientific">Apiospora marii</name>
    <dbReference type="NCBI Taxonomy" id="335849"/>
    <lineage>
        <taxon>Eukaryota</taxon>
        <taxon>Fungi</taxon>
        <taxon>Dikarya</taxon>
        <taxon>Ascomycota</taxon>
        <taxon>Pezizomycotina</taxon>
        <taxon>Sordariomycetes</taxon>
        <taxon>Xylariomycetidae</taxon>
        <taxon>Amphisphaeriales</taxon>
        <taxon>Apiosporaceae</taxon>
        <taxon>Apiospora</taxon>
    </lineage>
</organism>
<feature type="domain" description="O-methyltransferase C-terminal" evidence="4">
    <location>
        <begin position="245"/>
        <end position="401"/>
    </location>
</feature>
<dbReference type="EMBL" id="JAQQWI010000008">
    <property type="protein sequence ID" value="KAK8023459.1"/>
    <property type="molecule type" value="Genomic_DNA"/>
</dbReference>
<dbReference type="InterPro" id="IPR001077">
    <property type="entry name" value="COMT_C"/>
</dbReference>
<dbReference type="SUPFAM" id="SSF53335">
    <property type="entry name" value="S-adenosyl-L-methionine-dependent methyltransferases"/>
    <property type="match status" value="1"/>
</dbReference>
<keyword evidence="6" id="KW-1185">Reference proteome</keyword>
<evidence type="ECO:0000256" key="1">
    <source>
        <dbReference type="ARBA" id="ARBA00022603"/>
    </source>
</evidence>
<dbReference type="PANTHER" id="PTHR43712:SF8">
    <property type="entry name" value="O-METHYLTRANSFERASE AF390-400"/>
    <property type="match status" value="1"/>
</dbReference>
<evidence type="ECO:0000256" key="2">
    <source>
        <dbReference type="ARBA" id="ARBA00022679"/>
    </source>
</evidence>
<dbReference type="Pfam" id="PF00891">
    <property type="entry name" value="Methyltransf_2"/>
    <property type="match status" value="1"/>
</dbReference>
<evidence type="ECO:0000313" key="6">
    <source>
        <dbReference type="Proteomes" id="UP001396898"/>
    </source>
</evidence>
<dbReference type="Proteomes" id="UP001396898">
    <property type="component" value="Unassembled WGS sequence"/>
</dbReference>
<sequence length="423" mass="46982">MAAQTIQQLSSLHPGDFATEAERFEAKEAARGLLARLETPFERAWYLAAEQPVFVAGLMTLKNLGIWTRWAQVEKERGPGSNATLAEILSWCNAKVEPNLLRRFLRHLAATFVVKECDVDTWRPTPFSLSLGDEVGKMVQVAVDHTYLGGLNLPKFLAKHGYVEPIDLTKFDNYTEVYGDIYWDRCEKEPAVADSFRAIMTGLTATKLDWTEVYDTNRLVSGAVLSPSSSSSSSSSSSPPPPALFVDVAGLHGMDTQRLLSRHPSLPAGLLFVQDLPEVVDVQAALDREPQQRQAGAAPRLDPRITRMKHDFYQPQPLRGARAYFLHTVLHDWPDANCIRILESVKGAMKPGYSKLLLYEVVMPPKGATTMAATMDMSLMSMNSGMERTEAHWAQMLGGVGLKIVRIDRNKRAVESVIEAELI</sequence>
<dbReference type="Gene3D" id="1.10.10.10">
    <property type="entry name" value="Winged helix-like DNA-binding domain superfamily/Winged helix DNA-binding domain"/>
    <property type="match status" value="1"/>
</dbReference>
<dbReference type="PROSITE" id="PS51683">
    <property type="entry name" value="SAM_OMT_II"/>
    <property type="match status" value="1"/>
</dbReference>